<name>A0A4R7P5I4_9GAMM</name>
<comment type="caution">
    <text evidence="1">The sequence shown here is derived from an EMBL/GenBank/DDBJ whole genome shotgun (WGS) entry which is preliminary data.</text>
</comment>
<reference evidence="1 2" key="1">
    <citation type="submission" date="2019-03" db="EMBL/GenBank/DDBJ databases">
        <title>Genomic Encyclopedia of Type Strains, Phase IV (KMG-IV): sequencing the most valuable type-strain genomes for metagenomic binning, comparative biology and taxonomic classification.</title>
        <authorList>
            <person name="Goeker M."/>
        </authorList>
    </citation>
    <scope>NUCLEOTIDE SEQUENCE [LARGE SCALE GENOMIC DNA]</scope>
    <source>
        <strain evidence="1 2">DSM 26377</strain>
    </source>
</reference>
<evidence type="ECO:0000313" key="1">
    <source>
        <dbReference type="EMBL" id="TDU29007.1"/>
    </source>
</evidence>
<feature type="non-terminal residue" evidence="1">
    <location>
        <position position="88"/>
    </location>
</feature>
<proteinExistence type="predicted"/>
<sequence length="88" mass="10095">MNTLRFRIARWVVAHRASVGIFFILVTLAFAAGMPRLDIRTIFADLLPSDDPFVQTYRDHPNFGNPLTVTIMVKRTDGKKIYNQDTLQ</sequence>
<evidence type="ECO:0000313" key="2">
    <source>
        <dbReference type="Proteomes" id="UP000295341"/>
    </source>
</evidence>
<gene>
    <name evidence="1" type="ORF">DFR24_3389</name>
</gene>
<protein>
    <recommendedName>
        <fullName evidence="3">AcrB/AcrD/AcrF family protein</fullName>
    </recommendedName>
</protein>
<accession>A0A4R7P5I4</accession>
<dbReference type="Proteomes" id="UP000295341">
    <property type="component" value="Unassembled WGS sequence"/>
</dbReference>
<organism evidence="1 2">
    <name type="scientific">Panacagrimonas perspica</name>
    <dbReference type="NCBI Taxonomy" id="381431"/>
    <lineage>
        <taxon>Bacteria</taxon>
        <taxon>Pseudomonadati</taxon>
        <taxon>Pseudomonadota</taxon>
        <taxon>Gammaproteobacteria</taxon>
        <taxon>Nevskiales</taxon>
        <taxon>Nevskiaceae</taxon>
        <taxon>Panacagrimonas</taxon>
    </lineage>
</organism>
<dbReference type="AlphaFoldDB" id="A0A4R7P5I4"/>
<evidence type="ECO:0008006" key="3">
    <source>
        <dbReference type="Google" id="ProtNLM"/>
    </source>
</evidence>
<keyword evidence="2" id="KW-1185">Reference proteome</keyword>
<dbReference type="EMBL" id="SOBT01000009">
    <property type="protein sequence ID" value="TDU29007.1"/>
    <property type="molecule type" value="Genomic_DNA"/>
</dbReference>